<comment type="caution">
    <text evidence="2">The sequence shown here is derived from an EMBL/GenBank/DDBJ whole genome shotgun (WGS) entry which is preliminary data.</text>
</comment>
<dbReference type="EMBL" id="JAGRRH010000003">
    <property type="protein sequence ID" value="KAG7372516.1"/>
    <property type="molecule type" value="Genomic_DNA"/>
</dbReference>
<protein>
    <submittedName>
        <fullName evidence="2">Uncharacterized protein</fullName>
    </submittedName>
</protein>
<feature type="transmembrane region" description="Helical" evidence="1">
    <location>
        <begin position="83"/>
        <end position="103"/>
    </location>
</feature>
<reference evidence="2" key="2">
    <citation type="submission" date="2021-04" db="EMBL/GenBank/DDBJ databases">
        <authorList>
            <person name="Podell S."/>
        </authorList>
    </citation>
    <scope>NUCLEOTIDE SEQUENCE</scope>
    <source>
        <strain evidence="2">Hildebrandi</strain>
    </source>
</reference>
<dbReference type="OrthoDB" id="40647at2759"/>
<reference evidence="2" key="1">
    <citation type="journal article" date="2021" name="Sci. Rep.">
        <title>Diploid genomic architecture of Nitzschia inconspicua, an elite biomass production diatom.</title>
        <authorList>
            <person name="Oliver A."/>
            <person name="Podell S."/>
            <person name="Pinowska A."/>
            <person name="Traller J.C."/>
            <person name="Smith S.R."/>
            <person name="McClure R."/>
            <person name="Beliaev A."/>
            <person name="Bohutskyi P."/>
            <person name="Hill E.A."/>
            <person name="Rabines A."/>
            <person name="Zheng H."/>
            <person name="Allen L.Z."/>
            <person name="Kuo A."/>
            <person name="Grigoriev I.V."/>
            <person name="Allen A.E."/>
            <person name="Hazlebeck D."/>
            <person name="Allen E.E."/>
        </authorList>
    </citation>
    <scope>NUCLEOTIDE SEQUENCE</scope>
    <source>
        <strain evidence="2">Hildebrandi</strain>
    </source>
</reference>
<sequence length="452" mass="51272">MIPYTTSTADYSSPARMISSTSSNINRAVRRHNHHQQAKAEEDDNIPSVFQSLISEMGNRALRRRSGKLAASVPSKSTFKKTLPVVALSGFFLLMLCMNQIAFSNQRALQSKSMNELPNTEHALSTSSTLRSVPIKTDNQLDTSFTPKVLKPSPALGTPQEKSFLEAAKKTGTDKVKGVAYLPECLKNDATCTRPSCERANCRPWGHFYHTLYQQRLGKYTLPSTEAFQLLEIGFNYGWGYEAFQDFFSEVKGAEFHSIEISCIEHGPREEGKWPWGNFANASKDYDMLLEKHLLHCGDASNVTWLDEIYTMYMHRPDAPPLKIVVEDGSHLSQHMMQSMFFWFPRIEPGGMLILEDIQPIHEANLVRTQFLPQIMSDLHFCGDPNQPHDEACFPQLYPYIQSIHCEMHICIFERNQEPAVPNLSIEKSMVPPNALDFKQCYSFANTFGIEL</sequence>
<evidence type="ECO:0000313" key="2">
    <source>
        <dbReference type="EMBL" id="KAG7372516.1"/>
    </source>
</evidence>
<keyword evidence="1" id="KW-1133">Transmembrane helix</keyword>
<accession>A0A9K3M3W8</accession>
<proteinExistence type="predicted"/>
<keyword evidence="1" id="KW-0812">Transmembrane</keyword>
<name>A0A9K3M3W8_9STRA</name>
<dbReference type="Proteomes" id="UP000693970">
    <property type="component" value="Unassembled WGS sequence"/>
</dbReference>
<dbReference type="AlphaFoldDB" id="A0A9K3M3W8"/>
<keyword evidence="3" id="KW-1185">Reference proteome</keyword>
<keyword evidence="1" id="KW-0472">Membrane</keyword>
<organism evidence="2 3">
    <name type="scientific">Nitzschia inconspicua</name>
    <dbReference type="NCBI Taxonomy" id="303405"/>
    <lineage>
        <taxon>Eukaryota</taxon>
        <taxon>Sar</taxon>
        <taxon>Stramenopiles</taxon>
        <taxon>Ochrophyta</taxon>
        <taxon>Bacillariophyta</taxon>
        <taxon>Bacillariophyceae</taxon>
        <taxon>Bacillariophycidae</taxon>
        <taxon>Bacillariales</taxon>
        <taxon>Bacillariaceae</taxon>
        <taxon>Nitzschia</taxon>
    </lineage>
</organism>
<evidence type="ECO:0000256" key="1">
    <source>
        <dbReference type="SAM" id="Phobius"/>
    </source>
</evidence>
<evidence type="ECO:0000313" key="3">
    <source>
        <dbReference type="Proteomes" id="UP000693970"/>
    </source>
</evidence>
<gene>
    <name evidence="2" type="ORF">IV203_018659</name>
</gene>